<name>A0AAV7TTV0_PLEWA</name>
<reference evidence="2" key="1">
    <citation type="journal article" date="2022" name="bioRxiv">
        <title>Sequencing and chromosome-scale assembly of the giantPleurodeles waltlgenome.</title>
        <authorList>
            <person name="Brown T."/>
            <person name="Elewa A."/>
            <person name="Iarovenko S."/>
            <person name="Subramanian E."/>
            <person name="Araus A.J."/>
            <person name="Petzold A."/>
            <person name="Susuki M."/>
            <person name="Suzuki K.-i.T."/>
            <person name="Hayashi T."/>
            <person name="Toyoda A."/>
            <person name="Oliveira C."/>
            <person name="Osipova E."/>
            <person name="Leigh N.D."/>
            <person name="Simon A."/>
            <person name="Yun M.H."/>
        </authorList>
    </citation>
    <scope>NUCLEOTIDE SEQUENCE</scope>
    <source>
        <strain evidence="2">20211129_DDA</strain>
        <tissue evidence="2">Liver</tissue>
    </source>
</reference>
<evidence type="ECO:0000256" key="1">
    <source>
        <dbReference type="SAM" id="MobiDB-lite"/>
    </source>
</evidence>
<keyword evidence="3" id="KW-1185">Reference proteome</keyword>
<accession>A0AAV7TTV0</accession>
<gene>
    <name evidence="2" type="ORF">NDU88_004910</name>
</gene>
<dbReference type="Proteomes" id="UP001066276">
    <property type="component" value="Chromosome 3_2"/>
</dbReference>
<protein>
    <submittedName>
        <fullName evidence="2">Uncharacterized protein</fullName>
    </submittedName>
</protein>
<evidence type="ECO:0000313" key="2">
    <source>
        <dbReference type="EMBL" id="KAJ1179676.1"/>
    </source>
</evidence>
<organism evidence="2 3">
    <name type="scientific">Pleurodeles waltl</name>
    <name type="common">Iberian ribbed newt</name>
    <dbReference type="NCBI Taxonomy" id="8319"/>
    <lineage>
        <taxon>Eukaryota</taxon>
        <taxon>Metazoa</taxon>
        <taxon>Chordata</taxon>
        <taxon>Craniata</taxon>
        <taxon>Vertebrata</taxon>
        <taxon>Euteleostomi</taxon>
        <taxon>Amphibia</taxon>
        <taxon>Batrachia</taxon>
        <taxon>Caudata</taxon>
        <taxon>Salamandroidea</taxon>
        <taxon>Salamandridae</taxon>
        <taxon>Pleurodelinae</taxon>
        <taxon>Pleurodeles</taxon>
    </lineage>
</organism>
<dbReference type="AlphaFoldDB" id="A0AAV7TTV0"/>
<dbReference type="EMBL" id="JANPWB010000006">
    <property type="protein sequence ID" value="KAJ1179676.1"/>
    <property type="molecule type" value="Genomic_DNA"/>
</dbReference>
<proteinExistence type="predicted"/>
<comment type="caution">
    <text evidence="2">The sequence shown here is derived from an EMBL/GenBank/DDBJ whole genome shotgun (WGS) entry which is preliminary data.</text>
</comment>
<feature type="region of interest" description="Disordered" evidence="1">
    <location>
        <begin position="23"/>
        <end position="50"/>
    </location>
</feature>
<sequence>MSTSRAVCGEDRDPILGLRPRRIQTKARPEKRPAAGSMTSDTDRGFPRGPARRYRGLACGLAGRRPGVPRHNSCVRVFSFLV</sequence>
<evidence type="ECO:0000313" key="3">
    <source>
        <dbReference type="Proteomes" id="UP001066276"/>
    </source>
</evidence>